<feature type="compositionally biased region" description="Polar residues" evidence="3">
    <location>
        <begin position="371"/>
        <end position="409"/>
    </location>
</feature>
<accession>A0A210QK18</accession>
<feature type="coiled-coil region" evidence="2">
    <location>
        <begin position="727"/>
        <end position="761"/>
    </location>
</feature>
<dbReference type="InterPro" id="IPR015649">
    <property type="entry name" value="SCHIP_1_C"/>
</dbReference>
<dbReference type="InterPro" id="IPR000048">
    <property type="entry name" value="IQ_motif_EF-hand-BS"/>
</dbReference>
<evidence type="ECO:0000256" key="1">
    <source>
        <dbReference type="ARBA" id="ARBA00023054"/>
    </source>
</evidence>
<evidence type="ECO:0000313" key="7">
    <source>
        <dbReference type="Proteomes" id="UP000242188"/>
    </source>
</evidence>
<evidence type="ECO:0000259" key="4">
    <source>
        <dbReference type="Pfam" id="PF10148"/>
    </source>
</evidence>
<dbReference type="AlphaFoldDB" id="A0A210QK18"/>
<evidence type="ECO:0000313" key="6">
    <source>
        <dbReference type="EMBL" id="OWF49095.1"/>
    </source>
</evidence>
<sequence>METAGEDLESARAGYPKLQTESDVQLHQPDLEQLKHDRFERNRHVMETLDKRAAKAAFPQVSPLDKYEQAALCIQRNYRGYIGRKLYTDFLYDKYAKEEQARLEKMLAQYEEGELLVENHKLEVLLDDNTTTRRNRSRNYLSHVITIQRAWRSYSRRKRIVDSDSDDDSIEELEELKILHDGSEKQKMTQTNPDCSPQSEAVHVVLEDASQSESLNKRDSSEEKDYYIEKRSSSEDKEYSPGPLFTSPAHRLVSKVRYEHDSDSLSSDYSEFSAPLKDLADSEVTIIQRQQLAEGNIQQSMRTTSSNVIRKPFESEEDFSRRIRKLNFLSIAQEFAELKKVNCDILPFDLHKGQQFSESSCSDTSSAPASQISSEMNTPSDPSDSFVQLNNGVNNLMSKDLNSNINNGNVDERDNNSLSTATRRSNTTNDNLPPHTSTTDTSSTVSTVRVAKRSRDLEEENSNKGDKSDVTDSDRGDNPYNDEGEGDFDVYNIETAVPQMNWEILGQQLEQVTLHQQSLQRQRQQQAELQQQPEQKPRSQRNDREEIRRKLAMGGLEEDYYGGERSYKKPNLSKRLQSGMNLQICFMNESPGEEPDPVKSSPQKSDLFQEDKTMMNKLDSTDVKNSLAAGSNPDLSDNKMSMAAERTGKSGPPGAKQLTDEDFFKKQARLQREAKIALAQASTMAHMQLEVEKQMKKKSPVTDIVGLPLLGDRIMSWGNKPLHEMNLAQLQVLVNDLHSQIEKLNEDLVRLLMERDELHMSQDSMLVDIEDLTRRAEDKAKKFNTQPGKKGSNSKRS</sequence>
<dbReference type="GO" id="GO:0005886">
    <property type="term" value="C:plasma membrane"/>
    <property type="evidence" value="ECO:0007669"/>
    <property type="project" value="TreeGrafter"/>
</dbReference>
<dbReference type="EMBL" id="NEDP02003256">
    <property type="protein sequence ID" value="OWF49095.1"/>
    <property type="molecule type" value="Genomic_DNA"/>
</dbReference>
<dbReference type="PANTHER" id="PTHR13103:SF2">
    <property type="entry name" value="IQCJ-SCHIP1 READTHROUGH TRANSCRIPT PROTEIN-RELATED"/>
    <property type="match status" value="1"/>
</dbReference>
<keyword evidence="7" id="KW-1185">Reference proteome</keyword>
<evidence type="ECO:0000259" key="5">
    <source>
        <dbReference type="Pfam" id="PF15157"/>
    </source>
</evidence>
<protein>
    <submittedName>
        <fullName evidence="6">Schwannomin-interacting protein 1</fullName>
    </submittedName>
</protein>
<reference evidence="6 7" key="1">
    <citation type="journal article" date="2017" name="Nat. Ecol. Evol.">
        <title>Scallop genome provides insights into evolution of bilaterian karyotype and development.</title>
        <authorList>
            <person name="Wang S."/>
            <person name="Zhang J."/>
            <person name="Jiao W."/>
            <person name="Li J."/>
            <person name="Xun X."/>
            <person name="Sun Y."/>
            <person name="Guo X."/>
            <person name="Huan P."/>
            <person name="Dong B."/>
            <person name="Zhang L."/>
            <person name="Hu X."/>
            <person name="Sun X."/>
            <person name="Wang J."/>
            <person name="Zhao C."/>
            <person name="Wang Y."/>
            <person name="Wang D."/>
            <person name="Huang X."/>
            <person name="Wang R."/>
            <person name="Lv J."/>
            <person name="Li Y."/>
            <person name="Zhang Z."/>
            <person name="Liu B."/>
            <person name="Lu W."/>
            <person name="Hui Y."/>
            <person name="Liang J."/>
            <person name="Zhou Z."/>
            <person name="Hou R."/>
            <person name="Li X."/>
            <person name="Liu Y."/>
            <person name="Li H."/>
            <person name="Ning X."/>
            <person name="Lin Y."/>
            <person name="Zhao L."/>
            <person name="Xing Q."/>
            <person name="Dou J."/>
            <person name="Li Y."/>
            <person name="Mao J."/>
            <person name="Guo H."/>
            <person name="Dou H."/>
            <person name="Li T."/>
            <person name="Mu C."/>
            <person name="Jiang W."/>
            <person name="Fu Q."/>
            <person name="Fu X."/>
            <person name="Miao Y."/>
            <person name="Liu J."/>
            <person name="Yu Q."/>
            <person name="Li R."/>
            <person name="Liao H."/>
            <person name="Li X."/>
            <person name="Kong Y."/>
            <person name="Jiang Z."/>
            <person name="Chourrout D."/>
            <person name="Li R."/>
            <person name="Bao Z."/>
        </authorList>
    </citation>
    <scope>NUCLEOTIDE SEQUENCE [LARGE SCALE GENOMIC DNA]</scope>
    <source>
        <strain evidence="6 7">PY_sf001</strain>
    </source>
</reference>
<feature type="coiled-coil region" evidence="2">
    <location>
        <begin position="96"/>
        <end position="123"/>
    </location>
</feature>
<feature type="region of interest" description="Disordered" evidence="3">
    <location>
        <begin position="623"/>
        <end position="659"/>
    </location>
</feature>
<gene>
    <name evidence="6" type="ORF">KP79_PYT20669</name>
</gene>
<feature type="compositionally biased region" description="Low complexity" evidence="3">
    <location>
        <begin position="523"/>
        <end position="534"/>
    </location>
</feature>
<dbReference type="Proteomes" id="UP000242188">
    <property type="component" value="Unassembled WGS sequence"/>
</dbReference>
<dbReference type="OrthoDB" id="6260144at2759"/>
<proteinExistence type="predicted"/>
<feature type="compositionally biased region" description="Low complexity" evidence="3">
    <location>
        <begin position="436"/>
        <end position="449"/>
    </location>
</feature>
<dbReference type="Gene3D" id="1.20.5.190">
    <property type="match status" value="1"/>
</dbReference>
<feature type="compositionally biased region" description="Polar residues" evidence="3">
    <location>
        <begin position="416"/>
        <end position="435"/>
    </location>
</feature>
<feature type="region of interest" description="Disordered" evidence="3">
    <location>
        <begin position="207"/>
        <end position="245"/>
    </location>
</feature>
<feature type="domain" description="Schwannomin interacting protein 1 C-terminal" evidence="4">
    <location>
        <begin position="540"/>
        <end position="785"/>
    </location>
</feature>
<organism evidence="6 7">
    <name type="scientific">Mizuhopecten yessoensis</name>
    <name type="common">Japanese scallop</name>
    <name type="synonym">Patinopecten yessoensis</name>
    <dbReference type="NCBI Taxonomy" id="6573"/>
    <lineage>
        <taxon>Eukaryota</taxon>
        <taxon>Metazoa</taxon>
        <taxon>Spiralia</taxon>
        <taxon>Lophotrochozoa</taxon>
        <taxon>Mollusca</taxon>
        <taxon>Bivalvia</taxon>
        <taxon>Autobranchia</taxon>
        <taxon>Pteriomorphia</taxon>
        <taxon>Pectinida</taxon>
        <taxon>Pectinoidea</taxon>
        <taxon>Pectinidae</taxon>
        <taxon>Mizuhopecten</taxon>
    </lineage>
</organism>
<evidence type="ECO:0000256" key="2">
    <source>
        <dbReference type="SAM" id="Coils"/>
    </source>
</evidence>
<feature type="compositionally biased region" description="Basic and acidic residues" evidence="3">
    <location>
        <begin position="453"/>
        <end position="477"/>
    </location>
</feature>
<feature type="region of interest" description="Disordered" evidence="3">
    <location>
        <begin position="778"/>
        <end position="797"/>
    </location>
</feature>
<dbReference type="GO" id="GO:0035332">
    <property type="term" value="P:positive regulation of hippo signaling"/>
    <property type="evidence" value="ECO:0007669"/>
    <property type="project" value="TreeGrafter"/>
</dbReference>
<name>A0A210QK18_MIZYE</name>
<evidence type="ECO:0000256" key="3">
    <source>
        <dbReference type="SAM" id="MobiDB-lite"/>
    </source>
</evidence>
<dbReference type="GO" id="GO:0030054">
    <property type="term" value="C:cell junction"/>
    <property type="evidence" value="ECO:0007669"/>
    <property type="project" value="TreeGrafter"/>
</dbReference>
<feature type="domain" description="Fusion protein IQCJ-SCHIP1 N-terminal" evidence="5">
    <location>
        <begin position="98"/>
        <end position="163"/>
    </location>
</feature>
<dbReference type="PROSITE" id="PS50096">
    <property type="entry name" value="IQ"/>
    <property type="match status" value="1"/>
</dbReference>
<feature type="region of interest" description="Disordered" evidence="3">
    <location>
        <begin position="523"/>
        <end position="546"/>
    </location>
</feature>
<dbReference type="InterPro" id="IPR039045">
    <property type="entry name" value="SCHIP_1"/>
</dbReference>
<dbReference type="PANTHER" id="PTHR13103">
    <property type="entry name" value="SCHWANNOMIN INTERACTING PROTEIN 1"/>
    <property type="match status" value="1"/>
</dbReference>
<feature type="compositionally biased region" description="Low complexity" evidence="3">
    <location>
        <begin position="357"/>
        <end position="370"/>
    </location>
</feature>
<dbReference type="Pfam" id="PF10148">
    <property type="entry name" value="SCHIP-1_C"/>
    <property type="match status" value="1"/>
</dbReference>
<feature type="region of interest" description="Disordered" evidence="3">
    <location>
        <begin position="356"/>
        <end position="487"/>
    </location>
</feature>
<feature type="compositionally biased region" description="Basic and acidic residues" evidence="3">
    <location>
        <begin position="215"/>
        <end position="239"/>
    </location>
</feature>
<dbReference type="Pfam" id="PF00612">
    <property type="entry name" value="IQ"/>
    <property type="match status" value="1"/>
</dbReference>
<comment type="caution">
    <text evidence="6">The sequence shown here is derived from an EMBL/GenBank/DDBJ whole genome shotgun (WGS) entry which is preliminary data.</text>
</comment>
<dbReference type="Pfam" id="PF15157">
    <property type="entry name" value="IQCJ-SCHIP1"/>
    <property type="match status" value="1"/>
</dbReference>
<dbReference type="InterPro" id="IPR029362">
    <property type="entry name" value="IQCJ-SCHIP1_N"/>
</dbReference>
<keyword evidence="1 2" id="KW-0175">Coiled coil</keyword>
<feature type="compositionally biased region" description="Basic and acidic residues" evidence="3">
    <location>
        <begin position="535"/>
        <end position="546"/>
    </location>
</feature>